<dbReference type="RefSeq" id="WP_085766268.1">
    <property type="nucleotide sequence ID" value="NZ_CP019344.1"/>
</dbReference>
<dbReference type="Pfam" id="PF12686">
    <property type="entry name" value="DUF3800"/>
    <property type="match status" value="1"/>
</dbReference>
<name>A0A1W6MIZ8_9FLAO</name>
<protein>
    <recommendedName>
        <fullName evidence="3">DUF3800 domain-containing protein</fullName>
    </recommendedName>
</protein>
<sequence>MNKIYFDEAGNTGQDMLNKDQKVFVLASVNYNATAQNEIKSIFNIDGEIHFKQLKNSGNGRRKILNFLNSPWIKEDHIILYYANKEFATCGQIVNLLIETVFHHNGYDLYLHGRHLAYTNWIFYFGNFYWNKHLFNIFLEAFVAMIRNKDTLSINNFYTITKELYNQIDEKEILEPVLKSKNHIDEVLSTVDQFSIDVTFSTFLVLCDKWAKQIGNTIDVRFDQSKQIEHYNRYIEKTLELIPKIEKTIEIGYDNRTMSFPHQISSVELVNSQDEMGVQCADLIASSLAFAYNNEEGKMEKFSKQIKESKLFQLLNAQSLWPTDDVSPEALGMEKGEGVNPLDFLVRNFPQAFED</sequence>
<dbReference type="Proteomes" id="UP000193431">
    <property type="component" value="Chromosome"/>
</dbReference>
<dbReference type="AlphaFoldDB" id="A0A1W6MIZ8"/>
<dbReference type="STRING" id="331648.BST97_05405"/>
<dbReference type="InterPro" id="IPR024524">
    <property type="entry name" value="DUF3800"/>
</dbReference>
<dbReference type="EMBL" id="CP019344">
    <property type="protein sequence ID" value="ARN77466.1"/>
    <property type="molecule type" value="Genomic_DNA"/>
</dbReference>
<organism evidence="1 2">
    <name type="scientific">Nonlabens spongiae</name>
    <dbReference type="NCBI Taxonomy" id="331648"/>
    <lineage>
        <taxon>Bacteria</taxon>
        <taxon>Pseudomonadati</taxon>
        <taxon>Bacteroidota</taxon>
        <taxon>Flavobacteriia</taxon>
        <taxon>Flavobacteriales</taxon>
        <taxon>Flavobacteriaceae</taxon>
        <taxon>Nonlabens</taxon>
    </lineage>
</organism>
<evidence type="ECO:0008006" key="3">
    <source>
        <dbReference type="Google" id="ProtNLM"/>
    </source>
</evidence>
<reference evidence="1 2" key="1">
    <citation type="submission" date="2016-11" db="EMBL/GenBank/DDBJ databases">
        <title>Trade-off between light-utilization and light-protection in marine flavobacteria.</title>
        <authorList>
            <person name="Kumagai Y."/>
        </authorList>
    </citation>
    <scope>NUCLEOTIDE SEQUENCE [LARGE SCALE GENOMIC DNA]</scope>
    <source>
        <strain evidence="1 2">JCM 13191</strain>
    </source>
</reference>
<gene>
    <name evidence="1" type="ORF">BST97_05405</name>
</gene>
<evidence type="ECO:0000313" key="2">
    <source>
        <dbReference type="Proteomes" id="UP000193431"/>
    </source>
</evidence>
<keyword evidence="2" id="KW-1185">Reference proteome</keyword>
<dbReference type="OrthoDB" id="792781at2"/>
<accession>A0A1W6MIZ8</accession>
<evidence type="ECO:0000313" key="1">
    <source>
        <dbReference type="EMBL" id="ARN77466.1"/>
    </source>
</evidence>
<proteinExistence type="predicted"/>